<protein>
    <recommendedName>
        <fullName evidence="3">ParB/Sulfiredoxin domain-containing protein</fullName>
    </recommendedName>
</protein>
<dbReference type="InterPro" id="IPR036086">
    <property type="entry name" value="ParB/Sulfiredoxin_sf"/>
</dbReference>
<dbReference type="SUPFAM" id="SSF110849">
    <property type="entry name" value="ParB/Sulfiredoxin"/>
    <property type="match status" value="1"/>
</dbReference>
<organism evidence="1 2">
    <name type="scientific">Brunnivagina elsteri CCALA 953</name>
    <dbReference type="NCBI Taxonomy" id="987040"/>
    <lineage>
        <taxon>Bacteria</taxon>
        <taxon>Bacillati</taxon>
        <taxon>Cyanobacteriota</taxon>
        <taxon>Cyanophyceae</taxon>
        <taxon>Nostocales</taxon>
        <taxon>Calotrichaceae</taxon>
        <taxon>Brunnivagina</taxon>
    </lineage>
</organism>
<proteinExistence type="predicted"/>
<accession>A0A2A2TB00</accession>
<evidence type="ECO:0008006" key="3">
    <source>
        <dbReference type="Google" id="ProtNLM"/>
    </source>
</evidence>
<dbReference type="AlphaFoldDB" id="A0A2A2TB00"/>
<dbReference type="EMBL" id="NTFS01000639">
    <property type="protein sequence ID" value="PAX45869.1"/>
    <property type="molecule type" value="Genomic_DNA"/>
</dbReference>
<gene>
    <name evidence="1" type="ORF">CK510_29385</name>
</gene>
<evidence type="ECO:0000313" key="2">
    <source>
        <dbReference type="Proteomes" id="UP000218238"/>
    </source>
</evidence>
<keyword evidence="2" id="KW-1185">Reference proteome</keyword>
<dbReference type="Proteomes" id="UP000218238">
    <property type="component" value="Unassembled WGS sequence"/>
</dbReference>
<feature type="non-terminal residue" evidence="1">
    <location>
        <position position="343"/>
    </location>
</feature>
<sequence>MDSTQYPSPIFHSVNPTFLQPHPSYLSIYGDEVDVSDVIHLISNHQYPRPLLINQNNIIINGHLYWKASLSLRWKSIPVEVREFPSPEAELEALLLESIERNKTNEQKVREALAWEEIEKLKAKQRQQLGAMSTNEKLGRDFGTDLNIIKENFPEATTKGQTRDRVAKFVGLGSGRNYSKAKKIVTKIDNLIASGNMESALNLRNVLNQQSIDAAVKLLKNPNLQNTEKPATQKPSCWNCKHCSREFTKDKHTYYCYKFGLLSFLEKDCETRADDCPAWNYRLEKTTNSTTPDNPSYFTLMLPSHLKFLMEDAAKISEMSLIEWVTHHLLQAIESSKTTAKIT</sequence>
<reference evidence="1 2" key="1">
    <citation type="submission" date="2017-08" db="EMBL/GenBank/DDBJ databases">
        <title>Draft genome sequence of filamentous cyanobacterium Calothrix elsteri CCALA 953.</title>
        <authorList>
            <person name="Gagunashvili A.N."/>
            <person name="Elster J."/>
            <person name="Andresson O.S."/>
        </authorList>
    </citation>
    <scope>NUCLEOTIDE SEQUENCE [LARGE SCALE GENOMIC DNA]</scope>
    <source>
        <strain evidence="1 2">CCALA 953</strain>
    </source>
</reference>
<comment type="caution">
    <text evidence="1">The sequence shown here is derived from an EMBL/GenBank/DDBJ whole genome shotgun (WGS) entry which is preliminary data.</text>
</comment>
<name>A0A2A2TB00_9CYAN</name>
<evidence type="ECO:0000313" key="1">
    <source>
        <dbReference type="EMBL" id="PAX45869.1"/>
    </source>
</evidence>
<dbReference type="Gene3D" id="3.90.1530.10">
    <property type="entry name" value="Conserved hypothetical protein from pyrococcus furiosus pfu- 392566-001, ParB domain"/>
    <property type="match status" value="1"/>
</dbReference>